<comment type="caution">
    <text evidence="1">The sequence shown here is derived from an EMBL/GenBank/DDBJ whole genome shotgun (WGS) entry which is preliminary data.</text>
</comment>
<keyword evidence="2" id="KW-1185">Reference proteome</keyword>
<gene>
    <name evidence="1" type="ORF">CPELLU_LOCUS15391</name>
</gene>
<reference evidence="1" key="1">
    <citation type="submission" date="2021-06" db="EMBL/GenBank/DDBJ databases">
        <authorList>
            <person name="Kallberg Y."/>
            <person name="Tangrot J."/>
            <person name="Rosling A."/>
        </authorList>
    </citation>
    <scope>NUCLEOTIDE SEQUENCE</scope>
    <source>
        <strain evidence="1">FL966</strain>
    </source>
</reference>
<proteinExistence type="predicted"/>
<dbReference type="OrthoDB" id="2326096at2759"/>
<name>A0A9N9NTG6_9GLOM</name>
<dbReference type="EMBL" id="CAJVQA010020194">
    <property type="protein sequence ID" value="CAG8762432.1"/>
    <property type="molecule type" value="Genomic_DNA"/>
</dbReference>
<evidence type="ECO:0000313" key="1">
    <source>
        <dbReference type="EMBL" id="CAG8762432.1"/>
    </source>
</evidence>
<dbReference type="Proteomes" id="UP000789759">
    <property type="component" value="Unassembled WGS sequence"/>
</dbReference>
<evidence type="ECO:0000313" key="2">
    <source>
        <dbReference type="Proteomes" id="UP000789759"/>
    </source>
</evidence>
<accession>A0A9N9NTG6</accession>
<feature type="non-terminal residue" evidence="1">
    <location>
        <position position="83"/>
    </location>
</feature>
<sequence length="83" mass="10093">MPSDFECSSRNIVTHRNRYKAKEWANWITLHSLLLLKNHLLVQFLLGWSKYVQAVKLCQKHIISDIDILEIYQLFLDFYKYYK</sequence>
<dbReference type="AlphaFoldDB" id="A0A9N9NTG6"/>
<organism evidence="1 2">
    <name type="scientific">Cetraspora pellucida</name>
    <dbReference type="NCBI Taxonomy" id="1433469"/>
    <lineage>
        <taxon>Eukaryota</taxon>
        <taxon>Fungi</taxon>
        <taxon>Fungi incertae sedis</taxon>
        <taxon>Mucoromycota</taxon>
        <taxon>Glomeromycotina</taxon>
        <taxon>Glomeromycetes</taxon>
        <taxon>Diversisporales</taxon>
        <taxon>Gigasporaceae</taxon>
        <taxon>Cetraspora</taxon>
    </lineage>
</organism>
<protein>
    <submittedName>
        <fullName evidence="1">20271_t:CDS:1</fullName>
    </submittedName>
</protein>